<dbReference type="EMBL" id="JACHJS010000001">
    <property type="protein sequence ID" value="MBB4965427.1"/>
    <property type="molecule type" value="Genomic_DNA"/>
</dbReference>
<dbReference type="Proteomes" id="UP000542674">
    <property type="component" value="Unassembled WGS sequence"/>
</dbReference>
<dbReference type="AlphaFoldDB" id="A0A7W7T3M3"/>
<comment type="caution">
    <text evidence="1">The sequence shown here is derived from an EMBL/GenBank/DDBJ whole genome shotgun (WGS) entry which is preliminary data.</text>
</comment>
<evidence type="ECO:0000313" key="1">
    <source>
        <dbReference type="EMBL" id="MBB4965427.1"/>
    </source>
</evidence>
<gene>
    <name evidence="1" type="ORF">F4559_002786</name>
</gene>
<organism evidence="1 2">
    <name type="scientific">Saccharothrix violaceirubra</name>
    <dbReference type="NCBI Taxonomy" id="413306"/>
    <lineage>
        <taxon>Bacteria</taxon>
        <taxon>Bacillati</taxon>
        <taxon>Actinomycetota</taxon>
        <taxon>Actinomycetes</taxon>
        <taxon>Pseudonocardiales</taxon>
        <taxon>Pseudonocardiaceae</taxon>
        <taxon>Saccharothrix</taxon>
    </lineage>
</organism>
<keyword evidence="2" id="KW-1185">Reference proteome</keyword>
<proteinExistence type="predicted"/>
<accession>A0A7W7T3M3</accession>
<protein>
    <submittedName>
        <fullName evidence="1">Uncharacterized protein</fullName>
    </submittedName>
</protein>
<name>A0A7W7T3M3_9PSEU</name>
<sequence length="75" mass="7796">MSAETVGDRPEPAELSRAVRAEIDATLGVETGFDKVVLTEGRVVGGGGDWHGYLFAAHGWKDSGSTPRRAPAASA</sequence>
<reference evidence="1 2" key="1">
    <citation type="submission" date="2020-08" db="EMBL/GenBank/DDBJ databases">
        <title>Sequencing the genomes of 1000 actinobacteria strains.</title>
        <authorList>
            <person name="Klenk H.-P."/>
        </authorList>
    </citation>
    <scope>NUCLEOTIDE SEQUENCE [LARGE SCALE GENOMIC DNA]</scope>
    <source>
        <strain evidence="1 2">DSM 45084</strain>
    </source>
</reference>
<evidence type="ECO:0000313" key="2">
    <source>
        <dbReference type="Proteomes" id="UP000542674"/>
    </source>
</evidence>